<gene>
    <name evidence="1" type="ORF">EV421DRAFT_1741284</name>
</gene>
<keyword evidence="2" id="KW-1185">Reference proteome</keyword>
<reference evidence="1" key="1">
    <citation type="submission" date="2023-06" db="EMBL/GenBank/DDBJ databases">
        <authorList>
            <consortium name="Lawrence Berkeley National Laboratory"/>
            <person name="Ahrendt S."/>
            <person name="Sahu N."/>
            <person name="Indic B."/>
            <person name="Wong-Bajracharya J."/>
            <person name="Merenyi Z."/>
            <person name="Ke H.-M."/>
            <person name="Monk M."/>
            <person name="Kocsube S."/>
            <person name="Drula E."/>
            <person name="Lipzen A."/>
            <person name="Balint B."/>
            <person name="Henrissat B."/>
            <person name="Andreopoulos B."/>
            <person name="Martin F.M."/>
            <person name="Harder C.B."/>
            <person name="Rigling D."/>
            <person name="Ford K.L."/>
            <person name="Foster G.D."/>
            <person name="Pangilinan J."/>
            <person name="Papanicolaou A."/>
            <person name="Barry K."/>
            <person name="LaButti K."/>
            <person name="Viragh M."/>
            <person name="Koriabine M."/>
            <person name="Yan M."/>
            <person name="Riley R."/>
            <person name="Champramary S."/>
            <person name="Plett K.L."/>
            <person name="Tsai I.J."/>
            <person name="Slot J."/>
            <person name="Sipos G."/>
            <person name="Plett J."/>
            <person name="Nagy L.G."/>
            <person name="Grigoriev I.V."/>
        </authorList>
    </citation>
    <scope>NUCLEOTIDE SEQUENCE</scope>
    <source>
        <strain evidence="1">FPL87.14</strain>
    </source>
</reference>
<evidence type="ECO:0000313" key="2">
    <source>
        <dbReference type="Proteomes" id="UP001175226"/>
    </source>
</evidence>
<evidence type="ECO:0000313" key="1">
    <source>
        <dbReference type="EMBL" id="KAK0433884.1"/>
    </source>
</evidence>
<dbReference type="Proteomes" id="UP001175226">
    <property type="component" value="Unassembled WGS sequence"/>
</dbReference>
<accession>A0AA39J301</accession>
<dbReference type="EMBL" id="JAUEPT010000076">
    <property type="protein sequence ID" value="KAK0433884.1"/>
    <property type="molecule type" value="Genomic_DNA"/>
</dbReference>
<protein>
    <submittedName>
        <fullName evidence="1">Uncharacterized protein</fullName>
    </submittedName>
</protein>
<name>A0AA39J301_9AGAR</name>
<organism evidence="1 2">
    <name type="scientific">Armillaria borealis</name>
    <dbReference type="NCBI Taxonomy" id="47425"/>
    <lineage>
        <taxon>Eukaryota</taxon>
        <taxon>Fungi</taxon>
        <taxon>Dikarya</taxon>
        <taxon>Basidiomycota</taxon>
        <taxon>Agaricomycotina</taxon>
        <taxon>Agaricomycetes</taxon>
        <taxon>Agaricomycetidae</taxon>
        <taxon>Agaricales</taxon>
        <taxon>Marasmiineae</taxon>
        <taxon>Physalacriaceae</taxon>
        <taxon>Armillaria</taxon>
    </lineage>
</organism>
<dbReference type="AlphaFoldDB" id="A0AA39J301"/>
<sequence>MPWLSKTVQRSRIPRGWTGSYPLCAAPLFDGPTTVPRPYVENRHFVSPEARVRSFILLAPLGIHIPEAVTLNHLLGQKWGRAVEQHARVLCTVTTKELMRIPANNGSLKRVLIWINIGVQMRGVQARIQGNTNSEVRHFAKRPLDTGPAEFTNFGEYSKIVEAVYQGEDSAAYRMERAEMGEEAKEEGCVCLDHSLANSTCQEQCWILLGALGAARIPTVTCMFGQPFRSSPVRTPRYGSTGLSGSLLCHRPMILISPTVMLKVFVDGYGGCSDERASYLYLTASTCANLSFLGSFSGVASLVNPSSSSLGLENPLKQTWGCSFNDSRVSIHRYSGRWLKAGITEGLETTTAPIWVRQRKRERGAR</sequence>
<comment type="caution">
    <text evidence="1">The sequence shown here is derived from an EMBL/GenBank/DDBJ whole genome shotgun (WGS) entry which is preliminary data.</text>
</comment>
<proteinExistence type="predicted"/>